<accession>A0A6H0SLY3</accession>
<dbReference type="AlphaFoldDB" id="A0A6H0SLY3"/>
<organism evidence="2 3">
    <name type="scientific">Glutamicibacter mishrai</name>
    <dbReference type="NCBI Taxonomy" id="1775880"/>
    <lineage>
        <taxon>Bacteria</taxon>
        <taxon>Bacillati</taxon>
        <taxon>Actinomycetota</taxon>
        <taxon>Actinomycetes</taxon>
        <taxon>Micrococcales</taxon>
        <taxon>Micrococcaceae</taxon>
        <taxon>Glutamicibacter</taxon>
    </lineage>
</organism>
<gene>
    <name evidence="2" type="ORF">D3791_15085</name>
</gene>
<protein>
    <submittedName>
        <fullName evidence="2">DUF1792 domain-containing protein</fullName>
    </submittedName>
</protein>
<dbReference type="RefSeq" id="WP_172512689.1">
    <property type="nucleotide sequence ID" value="NZ_CP032549.1"/>
</dbReference>
<dbReference type="Pfam" id="PF08759">
    <property type="entry name" value="GT-D"/>
    <property type="match status" value="1"/>
</dbReference>
<dbReference type="InterPro" id="IPR014869">
    <property type="entry name" value="GT-D"/>
</dbReference>
<evidence type="ECO:0000313" key="3">
    <source>
        <dbReference type="Proteomes" id="UP000502331"/>
    </source>
</evidence>
<name>A0A6H0SLY3_9MICC</name>
<feature type="domain" description="Glycosyltransferase GT-D fold" evidence="1">
    <location>
        <begin position="74"/>
        <end position="274"/>
    </location>
</feature>
<keyword evidence="3" id="KW-1185">Reference proteome</keyword>
<reference evidence="2 3" key="1">
    <citation type="submission" date="2018-09" db="EMBL/GenBank/DDBJ databases">
        <title>Glutamicibacter mishrai S5-52T (LMG 29155T = KCTC 39846T).</title>
        <authorList>
            <person name="Das S.K."/>
        </authorList>
    </citation>
    <scope>NUCLEOTIDE SEQUENCE [LARGE SCALE GENOMIC DNA]</scope>
    <source>
        <strain evidence="2 3">S5-52</strain>
    </source>
</reference>
<dbReference type="EMBL" id="CP032549">
    <property type="protein sequence ID" value="QIV88314.1"/>
    <property type="molecule type" value="Genomic_DNA"/>
</dbReference>
<evidence type="ECO:0000313" key="2">
    <source>
        <dbReference type="EMBL" id="QIV88314.1"/>
    </source>
</evidence>
<dbReference type="Proteomes" id="UP000502331">
    <property type="component" value="Chromosome"/>
</dbReference>
<evidence type="ECO:0000259" key="1">
    <source>
        <dbReference type="Pfam" id="PF08759"/>
    </source>
</evidence>
<sequence>MEIEQLVTSLLSVVKNQNKILENQGKQLAEQGRMLEVLGKASLREVLADVDETIQYRQLSMMETMEELHKGKSVARWGDGEIRLMLQPEFELSFQKPNPELAFELKRILLSYDAIYKHTLLAFPTIFVSRLWMGIWAEVWHALQPILAQSKSTWANTHISRPLFFQKHGQDAVDAWRSLWDGKNVCVIAGKNSRFALLPELFDNVADIKLVESLPRNAFSEFSELKQRVLDTPKADIYLTALGPTGTTLSAFLSSPDGGNKHTIDVGHLASSYAAAFTGGEFPENVPLIKPDSK</sequence>
<proteinExistence type="predicted"/>